<sequence length="72" mass="7652">MNGNARLGILFAIFGGSLVSQGIEGLDDSVWQGVIAIVLGLFMSIAAFSQVDKGISESIKLNELQKAAKTRR</sequence>
<keyword evidence="1" id="KW-0812">Transmembrane</keyword>
<dbReference type="EMBL" id="MW822145">
    <property type="protein sequence ID" value="QWT30096.1"/>
    <property type="molecule type" value="Genomic_DNA"/>
</dbReference>
<proteinExistence type="predicted"/>
<feature type="transmembrane region" description="Helical" evidence="1">
    <location>
        <begin position="30"/>
        <end position="51"/>
    </location>
</feature>
<keyword evidence="1" id="KW-0472">Membrane</keyword>
<dbReference type="KEGG" id="vg:77927801"/>
<name>A0A8F2IWM3_9CAUD</name>
<dbReference type="Proteomes" id="UP000683399">
    <property type="component" value="Segment"/>
</dbReference>
<reference evidence="2 3" key="1">
    <citation type="submission" date="2021-03" db="EMBL/GenBank/DDBJ databases">
        <authorList>
            <person name="Alqahtani R."/>
            <person name="Behailu E."/>
            <person name="Cappabianca D.W."/>
            <person name="Csanadi-Schwartz K.M."/>
            <person name="Dalal A.S."/>
            <person name="Fahim M.S."/>
            <person name="Franklin J.M."/>
            <person name="Gluckman M.H."/>
            <person name="Levine C.J."/>
            <person name="Martin N."/>
            <person name="Milza N."/>
            <person name="Najmabadi R."/>
            <person name="Newman A.M."/>
            <person name="Pajunar M."/>
            <person name="Qalawee I."/>
            <person name="Rizvi A."/>
            <person name="Samuel A."/>
            <person name="Smith A."/>
            <person name="Swann F.E."/>
            <person name="Sweeney P."/>
            <person name="Torres N.R."/>
            <person name="Ventrone L."/>
            <person name="Ventura L."/>
            <person name="Wroe M."/>
            <person name="Acquaye N.A."/>
            <person name="Agnes T.J."/>
            <person name="Ahmed A."/>
            <person name="Ahmed S."/>
            <person name="Amodu B.A."/>
            <person name="Arefeayne N.F."/>
            <person name="Asamoah-Frimpong E.A."/>
            <person name="Attaran A."/>
            <person name="Barragan J.M."/>
            <person name="Baumgarten L.N."/>
            <person name="Berhane B."/>
            <person name="Beyene A."/>
            <person name="Bhattarai B."/>
            <person name="Biondokin D.V."/>
            <person name="Boone B.K."/>
            <person name="Burney S.Z."/>
            <person name="Cayanan J.T."/>
            <person name="Cesta G."/>
            <person name="Chang J."/>
            <person name="Chavez J."/>
            <person name="Chorbajian C."/>
            <person name="Christian S."/>
            <person name="Corns J.R."/>
            <person name="Corns N.R."/>
            <person name="Cowan J.T."/>
            <person name="Coyne C."/>
            <person name="Dadzie B."/>
            <person name="Datu D.V."/>
            <person name="Deng B.C."/>
            <person name="Der L."/>
            <person name="Dickerson K."/>
            <person name="Dozier E."/>
            <person name="Egbunine A.O."/>
            <person name="Farooq M."/>
            <person name="Fonge A.E."/>
            <person name="Ghomsi-Nono M.P."/>
            <person name="Giampietro H."/>
            <person name="Gunnison R.P."/>
            <person name="Han S.H."/>
            <person name="Hennigan A.J."/>
            <person name="Hong A.N."/>
            <person name="Ijomor E.C."/>
            <person name="Jalali A."/>
            <person name="Jamil T.Z."/>
            <person name="Jenkins C.R."/>
            <person name="Joseph M.A."/>
            <person name="Jowanowitch O.J."/>
            <person name="Kang D."/>
            <person name="Khan A."/>
            <person name="Khan Z.K."/>
            <person name="Kiewe T."/>
            <person name="Kjerulf A.B."/>
            <person name="Kolosey V."/>
            <person name="Kurup M."/>
            <person name="Lee V.H."/>
            <person name="Llontop-Maldonado V."/>
            <person name="Long P."/>
            <person name="Lu N."/>
            <person name="Majekodunmi A."/>
            <person name="Malik H.W."/>
            <person name="Marcellino S.C."/>
            <person name="Martinez L.A."/>
            <person name="Meher F.N."/>
            <person name="Michelin M.A."/>
            <person name="Mitchell K.G."/>
            <person name="Mullens W.J."/>
            <person name="Nwakama C."/>
            <person name="Nwosu F.T."/>
            <person name="Oboh E.C."/>
            <person name="Odujinrin O."/>
            <person name="Ogunsan O."/>
            <person name="O'Neill K."/>
            <person name="Oxlaj J.A."/>
            <person name="Patel A.K."/>
            <person name="Patel B.R."/>
            <person name="Pham Q."/>
            <person name="Porter J."/>
            <person name="Portes J."/>
            <person name="Prokopenko A."/>
            <person name="Quraishi M."/>
            <person name="Qureshi M."/>
            <person name="Rivera A."/>
            <person name="Rubalsky V."/>
            <person name="Saikali Y."/>
            <person name="Saqaf K."/>
            <person name="Saroya S.R."/>
            <person name="Seas A."/>
            <person name="Shadrick R.E."/>
            <person name="Sharda N."/>
            <person name="Sigindere M.T."/>
            <person name="Simbi V.G."/>
            <person name="Thuzar C."/>
            <person name="Tran K."/>
            <person name="Tran V.D."/>
            <person name="Trang W."/>
            <person name="Vaishnav N."/>
            <person name="Vuong K."/>
            <person name="Walker C."/>
            <person name="Wallace S.A."/>
            <person name="Warfield J.C."/>
            <person name="Wikina T."/>
            <person name="Wobbeking F.T."/>
            <person name="Worrent L.D."/>
            <person name="Yan T."/>
            <person name="Zehra A."/>
            <person name="Avazpour P."/>
            <person name="Kim F.M."/>
            <person name="Mason K."/>
            <person name="Nguyen D.A."/>
            <person name="Pettit S.M."/>
            <person name="Zhou O.J."/>
            <person name="Brissett D.L."/>
            <person name="Gualtieri C."/>
            <person name="Hufford T.M."/>
            <person name="Ko J.M."/>
            <person name="Novak J.K."/>
            <person name="Smith Z.M."/>
            <person name="Mayer-Bacon C."/>
            <person name="Erill I."/>
            <person name="Caruso S.M."/>
            <person name="Garlena R.A."/>
            <person name="Russell D.A."/>
            <person name="Pope W.H."/>
            <person name="Jacobs-Sera D."/>
            <person name="Hatfull G.F."/>
        </authorList>
    </citation>
    <scope>NUCLEOTIDE SEQUENCE [LARGE SCALE GENOMIC DNA]</scope>
</reference>
<keyword evidence="3" id="KW-1185">Reference proteome</keyword>
<organism evidence="2 3">
    <name type="scientific">Streptomyces phage TunaTartare</name>
    <dbReference type="NCBI Taxonomy" id="2848887"/>
    <lineage>
        <taxon>Viruses</taxon>
        <taxon>Duplodnaviria</taxon>
        <taxon>Heunggongvirae</taxon>
        <taxon>Uroviricota</taxon>
        <taxon>Caudoviricetes</taxon>
        <taxon>Stanwilliamsviridae</taxon>
        <taxon>Loccivirinae</taxon>
        <taxon>Faustvirus</taxon>
        <taxon>Faustvirus tunatartare</taxon>
    </lineage>
</organism>
<protein>
    <submittedName>
        <fullName evidence="2">Membrane protein</fullName>
    </submittedName>
</protein>
<accession>A0A8F2IWM3</accession>
<evidence type="ECO:0000313" key="2">
    <source>
        <dbReference type="EMBL" id="QWT30096.1"/>
    </source>
</evidence>
<gene>
    <name evidence="2" type="primary">234</name>
    <name evidence="2" type="ORF">SEA_TUNATARTARE_234</name>
</gene>
<evidence type="ECO:0000313" key="3">
    <source>
        <dbReference type="Proteomes" id="UP000683399"/>
    </source>
</evidence>
<keyword evidence="1" id="KW-1133">Transmembrane helix</keyword>
<dbReference type="RefSeq" id="YP_010652053.1">
    <property type="nucleotide sequence ID" value="NC_070784.1"/>
</dbReference>
<dbReference type="GeneID" id="77927801"/>
<evidence type="ECO:0000256" key="1">
    <source>
        <dbReference type="SAM" id="Phobius"/>
    </source>
</evidence>